<dbReference type="SUPFAM" id="SSF160350">
    <property type="entry name" value="Rnp2-like"/>
    <property type="match status" value="1"/>
</dbReference>
<keyword evidence="1" id="KW-0819">tRNA processing</keyword>
<keyword evidence="3" id="KW-1185">Reference proteome</keyword>
<dbReference type="EMBL" id="RCOS01000113">
    <property type="protein sequence ID" value="RSN73589.1"/>
    <property type="molecule type" value="Genomic_DNA"/>
</dbReference>
<reference evidence="2 3" key="1">
    <citation type="submission" date="2018-10" db="EMBL/GenBank/DDBJ databases">
        <title>Co-occurring genomic capacity for anaerobic methane metabolism and dissimilatory sulfite reduction discovered in the Korarchaeota.</title>
        <authorList>
            <person name="Mckay L.J."/>
            <person name="Dlakic M."/>
            <person name="Fields M.W."/>
            <person name="Delmont T.O."/>
            <person name="Eren A.M."/>
            <person name="Jay Z.J."/>
            <person name="Klingelsmith K.B."/>
            <person name="Rusch D.B."/>
            <person name="Inskeep W.P."/>
        </authorList>
    </citation>
    <scope>NUCLEOTIDE SEQUENCE [LARGE SCALE GENOMIC DNA]</scope>
    <source>
        <strain evidence="2 3">MDKW</strain>
    </source>
</reference>
<dbReference type="GO" id="GO:0001682">
    <property type="term" value="P:tRNA 5'-leader removal"/>
    <property type="evidence" value="ECO:0007669"/>
    <property type="project" value="InterPro"/>
</dbReference>
<dbReference type="InterPro" id="IPR002759">
    <property type="entry name" value="Pop5/Rpp14/Rnp2-like"/>
</dbReference>
<gene>
    <name evidence="2" type="ORF">D6D85_09955</name>
</gene>
<evidence type="ECO:0000313" key="3">
    <source>
        <dbReference type="Proteomes" id="UP000277582"/>
    </source>
</evidence>
<organism evidence="2 3">
    <name type="scientific">Candidatus Methanodesulfokora washburnensis</name>
    <dbReference type="NCBI Taxonomy" id="2478471"/>
    <lineage>
        <taxon>Archaea</taxon>
        <taxon>Thermoproteota</taxon>
        <taxon>Candidatus Korarchaeia</taxon>
        <taxon>Candidatus Korarchaeia incertae sedis</taxon>
        <taxon>Candidatus Methanodesulfokora</taxon>
    </lineage>
</organism>
<comment type="caution">
    <text evidence="2">The sequence shown here is derived from an EMBL/GenBank/DDBJ whole genome shotgun (WGS) entry which is preliminary data.</text>
</comment>
<sequence>MLWSRLRRKKLKPKIPIGVKDRRRYILFKVEPEFQGDLSDLLRKARSKMYGVVCGSTIDFKVMYFNGSYGVIKCTNKSYSDVIFLLVTCLPEAQGYLRILSISGSLRKIREVLNREGKPNII</sequence>
<evidence type="ECO:0000256" key="1">
    <source>
        <dbReference type="ARBA" id="ARBA00022694"/>
    </source>
</evidence>
<name>A0A429GIU4_9CREN</name>
<dbReference type="AlphaFoldDB" id="A0A429GIU4"/>
<dbReference type="Gene3D" id="3.30.70.3250">
    <property type="entry name" value="Ribonuclease P, Pop5 subunit"/>
    <property type="match status" value="1"/>
</dbReference>
<dbReference type="Proteomes" id="UP000277582">
    <property type="component" value="Unassembled WGS sequence"/>
</dbReference>
<proteinExistence type="predicted"/>
<dbReference type="GO" id="GO:0030677">
    <property type="term" value="C:ribonuclease P complex"/>
    <property type="evidence" value="ECO:0007669"/>
    <property type="project" value="InterPro"/>
</dbReference>
<dbReference type="InterPro" id="IPR038085">
    <property type="entry name" value="Rnp2-like_sf"/>
</dbReference>
<dbReference type="Pfam" id="PF01900">
    <property type="entry name" value="RNase_P_Rpp14"/>
    <property type="match status" value="1"/>
</dbReference>
<protein>
    <submittedName>
        <fullName evidence="2">Uncharacterized protein</fullName>
    </submittedName>
</protein>
<evidence type="ECO:0000313" key="2">
    <source>
        <dbReference type="EMBL" id="RSN73589.1"/>
    </source>
</evidence>
<dbReference type="RefSeq" id="WP_125671828.1">
    <property type="nucleotide sequence ID" value="NZ_RCOS01000113.1"/>
</dbReference>
<accession>A0A429GIU4</accession>